<keyword evidence="1" id="KW-0175">Coiled coil</keyword>
<feature type="region of interest" description="Disordered" evidence="2">
    <location>
        <begin position="161"/>
        <end position="180"/>
    </location>
</feature>
<feature type="coiled-coil region" evidence="1">
    <location>
        <begin position="374"/>
        <end position="427"/>
    </location>
</feature>
<dbReference type="EMBL" id="JAOAOG010000242">
    <property type="protein sequence ID" value="KAJ6236807.1"/>
    <property type="molecule type" value="Genomic_DNA"/>
</dbReference>
<keyword evidence="4" id="KW-1185">Reference proteome</keyword>
<evidence type="ECO:0000313" key="3">
    <source>
        <dbReference type="EMBL" id="KAJ6236807.1"/>
    </source>
</evidence>
<comment type="caution">
    <text evidence="3">The sequence shown here is derived from an EMBL/GenBank/DDBJ whole genome shotgun (WGS) entry which is preliminary data.</text>
</comment>
<reference evidence="3" key="1">
    <citation type="submission" date="2022-08" db="EMBL/GenBank/DDBJ databases">
        <title>Novel sulfate-reducing endosymbionts in the free-living metamonad Anaeramoeba.</title>
        <authorList>
            <person name="Jerlstrom-Hultqvist J."/>
            <person name="Cepicka I."/>
            <person name="Gallot-Lavallee L."/>
            <person name="Salas-Leiva D."/>
            <person name="Curtis B.A."/>
            <person name="Zahonova K."/>
            <person name="Pipaliya S."/>
            <person name="Dacks J."/>
            <person name="Roger A.J."/>
        </authorList>
    </citation>
    <scope>NUCLEOTIDE SEQUENCE</scope>
    <source>
        <strain evidence="3">Schooner1</strain>
    </source>
</reference>
<protein>
    <submittedName>
        <fullName evidence="3">Chromatin assembly factor 1 subunit a caf-1 subunit a</fullName>
    </submittedName>
</protein>
<proteinExistence type="predicted"/>
<name>A0ABQ8XXY5_9EUKA</name>
<accession>A0ABQ8XXY5</accession>
<evidence type="ECO:0000313" key="4">
    <source>
        <dbReference type="Proteomes" id="UP001150062"/>
    </source>
</evidence>
<dbReference type="PANTHER" id="PTHR22929:SF0">
    <property type="entry name" value="TRANSCRIPTION FACTOR TFIIIB COMPONENT B'' HOMOLOG"/>
    <property type="match status" value="1"/>
</dbReference>
<organism evidence="3 4">
    <name type="scientific">Anaeramoeba flamelloides</name>
    <dbReference type="NCBI Taxonomy" id="1746091"/>
    <lineage>
        <taxon>Eukaryota</taxon>
        <taxon>Metamonada</taxon>
        <taxon>Anaeramoebidae</taxon>
        <taxon>Anaeramoeba</taxon>
    </lineage>
</organism>
<evidence type="ECO:0000256" key="2">
    <source>
        <dbReference type="SAM" id="MobiDB-lite"/>
    </source>
</evidence>
<feature type="region of interest" description="Disordered" evidence="2">
    <location>
        <begin position="1"/>
        <end position="24"/>
    </location>
</feature>
<sequence>MEIIKEEEEKIKQEETKEKMGTITPDPNENYSFEYLSLHEYVLPKNIYCTQHSLKPTLTQEIESQLSQWKIASGISLQTFTNILKHAVVEKYKRSSSSRLLFDAVCLKFLIAEPSSTPLIIGSLGEFLTLFENKNKEQAQNQVKIKIEKENENEIEIEKEKEKGKEKEKEKTKKEKEKENKKKEKKYYYSEKVPPFSDILSEFLTLRQIPKTNSLHLFDNILEESMKWKDAFKSFLTDLLIHAPDYRIKKFLDNCGVGYYCDLIVNENNRYKTFQLFGTGFLPILSILSRKEMDQKNNIKQTLSQYFILFLSNKNSQNSMTEKYMMINKLFINNDFIAKDNNLEKEQDSKLQANKLEKKGYTNENDDDNVDNSIMDELKNINKEQTKIEMEEEEEEKDNKNRKTNLNKLEKIKLEFLENIISNTKNEINNSNIFRNFLFPTLITVIRRGNKMNLSKVLFQKIINNQEYFNLLFQSDKEIKRYFEFFSQYPDATKMWFNSWEKKQKVKDHFSKNPDILIKLLRYSYYLNGFENEFEKYFHNFLLQFNFSNQLSYVVTIIETLLDNNYMQPNLLIIFFSIALEEIPQQLQQIIGNIFSRYFVSTSNNFIIFQNNNNNNYSSSSSNSNNSNTSNNNIFLNNHNSKTICVLVSKLRFLIEKIPNLTKSVIGSIRNVSFLINILETNTSMELMIDSFVLIKYFIKNCFDHTQNDHINLLYVILLKIFKLIDGNQMQALDLGFANSLFETILKSTKNIQNPDFVKKILYLFWNRKVKELNFIELINQNYYNITPINEICKLFLLQKINNYPKNDCIKFKLLEILINFFPNSLPKKIFTYQLITSKILKKNDDVFAFFRFLLACCKDRQDIIQNHLQILKLAANPELKGYNSSQISELARIILETCSFDITIN</sequence>
<dbReference type="PANTHER" id="PTHR22929">
    <property type="entry name" value="RNA POLYMERASE III TRANSCRIPTION INITIATION FACTOR B"/>
    <property type="match status" value="1"/>
</dbReference>
<dbReference type="Proteomes" id="UP001150062">
    <property type="component" value="Unassembled WGS sequence"/>
</dbReference>
<evidence type="ECO:0000256" key="1">
    <source>
        <dbReference type="SAM" id="Coils"/>
    </source>
</evidence>
<feature type="compositionally biased region" description="Basic and acidic residues" evidence="2">
    <location>
        <begin position="7"/>
        <end position="20"/>
    </location>
</feature>
<gene>
    <name evidence="3" type="ORF">M0813_27552</name>
</gene>